<evidence type="ECO:0000256" key="2">
    <source>
        <dbReference type="SAM" id="MobiDB-lite"/>
    </source>
</evidence>
<feature type="compositionally biased region" description="Basic and acidic residues" evidence="2">
    <location>
        <begin position="406"/>
        <end position="415"/>
    </location>
</feature>
<reference evidence="5" key="1">
    <citation type="journal article" date="2018" name="PLoS Negl. Trop. Dis.">
        <title>An insight into the salivary gland and fat body transcriptome of Panstrongylus lignarius (Hemiptera: Heteroptera), the main vector of Chagas disease in Peru.</title>
        <authorList>
            <person name="Nevoa J.C."/>
            <person name="Mendes M.T."/>
            <person name="da Silva M.V."/>
            <person name="Soares S.C."/>
            <person name="Oliveira C.J.F."/>
            <person name="Ribeiro J.M.C."/>
        </authorList>
    </citation>
    <scope>NUCLEOTIDE SEQUENCE</scope>
</reference>
<evidence type="ECO:0000313" key="5">
    <source>
        <dbReference type="EMBL" id="JAW09486.1"/>
    </source>
</evidence>
<name>A0A224XAS0_9HEMI</name>
<keyword evidence="3" id="KW-0472">Membrane</keyword>
<proteinExistence type="predicted"/>
<keyword evidence="3" id="KW-1133">Transmembrane helix</keyword>
<feature type="signal peptide" evidence="4">
    <location>
        <begin position="1"/>
        <end position="17"/>
    </location>
</feature>
<dbReference type="EMBL" id="GFTR01006940">
    <property type="protein sequence ID" value="JAW09486.1"/>
    <property type="molecule type" value="Transcribed_RNA"/>
</dbReference>
<feature type="coiled-coil region" evidence="1">
    <location>
        <begin position="253"/>
        <end position="301"/>
    </location>
</feature>
<keyword evidence="4" id="KW-0732">Signal</keyword>
<feature type="chain" id="PRO_5012736622" evidence="4">
    <location>
        <begin position="18"/>
        <end position="523"/>
    </location>
</feature>
<organism evidence="5">
    <name type="scientific">Panstrongylus lignarius</name>
    <dbReference type="NCBI Taxonomy" id="156445"/>
    <lineage>
        <taxon>Eukaryota</taxon>
        <taxon>Metazoa</taxon>
        <taxon>Ecdysozoa</taxon>
        <taxon>Arthropoda</taxon>
        <taxon>Hexapoda</taxon>
        <taxon>Insecta</taxon>
        <taxon>Pterygota</taxon>
        <taxon>Neoptera</taxon>
        <taxon>Paraneoptera</taxon>
        <taxon>Hemiptera</taxon>
        <taxon>Heteroptera</taxon>
        <taxon>Panheteroptera</taxon>
        <taxon>Cimicomorpha</taxon>
        <taxon>Reduviidae</taxon>
        <taxon>Triatominae</taxon>
        <taxon>Panstrongylus</taxon>
    </lineage>
</organism>
<protein>
    <submittedName>
        <fullName evidence="5">Uncharacterized protein</fullName>
    </submittedName>
</protein>
<accession>A0A224XAS0</accession>
<evidence type="ECO:0000256" key="4">
    <source>
        <dbReference type="SAM" id="SignalP"/>
    </source>
</evidence>
<evidence type="ECO:0000256" key="3">
    <source>
        <dbReference type="SAM" id="Phobius"/>
    </source>
</evidence>
<evidence type="ECO:0000256" key="1">
    <source>
        <dbReference type="SAM" id="Coils"/>
    </source>
</evidence>
<keyword evidence="3" id="KW-0812">Transmembrane</keyword>
<dbReference type="AlphaFoldDB" id="A0A224XAS0"/>
<sequence>MITLIKLLVLLFLSVLGYDTLNLFLQRTYNNEDRDLATVTKTEEPNLSYTPLYENYSIGNKNLLIFIISLGVIALIFLLFRKRHREEGTRIAEIVSQLKTISECSKTLDKLNLNYENKNDLIDEINNDHQNEYNFSEEIHSAITSRNPSPDGSKSSDDSDIEQLQQRNKFLVSKSKSATPVFVLPNENFNLFEDINDLGEQKISLANNTQENYFFNYESFNNPRHLFYSESMPMKYMLPEMNNQVTRNCDCNITQFEERLEEVECNLRSTREVTILWRNRIEQTEEELLELQQQINAMLLEITHSKIRTLDGKRNRNELLDYSLLFPSLGAFKPLQIISDLIEETKKQMEEEQRHEKEKVEASAEEASKFSQKIGGCLIISNENIVKEEKLSDANNQNVISATEPEPSKDQEKEKCCKSDKEEAVVLENEKSEKLPPSEAEEMKNLQLQEPSTQETQTETISFVTETIFEYDFTTQAKKARFKEITPRVPSHIVQPAYQAKKSRRPPPRCAYSVLTEQGKYCA</sequence>
<feature type="transmembrane region" description="Helical" evidence="3">
    <location>
        <begin position="63"/>
        <end position="80"/>
    </location>
</feature>
<feature type="region of interest" description="Disordered" evidence="2">
    <location>
        <begin position="396"/>
        <end position="415"/>
    </location>
</feature>
<keyword evidence="1" id="KW-0175">Coiled coil</keyword>
<feature type="coiled-coil region" evidence="1">
    <location>
        <begin position="335"/>
        <end position="366"/>
    </location>
</feature>